<feature type="compositionally biased region" description="Low complexity" evidence="2">
    <location>
        <begin position="128"/>
        <end position="138"/>
    </location>
</feature>
<proteinExistence type="predicted"/>
<feature type="coiled-coil region" evidence="1">
    <location>
        <begin position="1"/>
        <end position="35"/>
    </location>
</feature>
<feature type="compositionally biased region" description="Pro residues" evidence="2">
    <location>
        <begin position="112"/>
        <end position="127"/>
    </location>
</feature>
<gene>
    <name evidence="3" type="ORF">SOCEGT47_013730</name>
</gene>
<feature type="region of interest" description="Disordered" evidence="2">
    <location>
        <begin position="92"/>
        <end position="146"/>
    </location>
</feature>
<keyword evidence="1" id="KW-0175">Coiled coil</keyword>
<evidence type="ECO:0000313" key="4">
    <source>
        <dbReference type="Proteomes" id="UP000295781"/>
    </source>
</evidence>
<dbReference type="RefSeq" id="WP_129346292.1">
    <property type="nucleotide sequence ID" value="NZ_CP012670.1"/>
</dbReference>
<organism evidence="3 4">
    <name type="scientific">Sorangium cellulosum</name>
    <name type="common">Polyangium cellulosum</name>
    <dbReference type="NCBI Taxonomy" id="56"/>
    <lineage>
        <taxon>Bacteria</taxon>
        <taxon>Pseudomonadati</taxon>
        <taxon>Myxococcota</taxon>
        <taxon>Polyangia</taxon>
        <taxon>Polyangiales</taxon>
        <taxon>Polyangiaceae</taxon>
        <taxon>Sorangium</taxon>
    </lineage>
</organism>
<evidence type="ECO:0000313" key="3">
    <source>
        <dbReference type="EMBL" id="AUX20897.1"/>
    </source>
</evidence>
<dbReference type="AlphaFoldDB" id="A0A4P2PVW4"/>
<dbReference type="EMBL" id="CP012670">
    <property type="protein sequence ID" value="AUX20897.1"/>
    <property type="molecule type" value="Genomic_DNA"/>
</dbReference>
<reference evidence="3 4" key="1">
    <citation type="submission" date="2015-09" db="EMBL/GenBank/DDBJ databases">
        <title>Sorangium comparison.</title>
        <authorList>
            <person name="Zaburannyi N."/>
            <person name="Bunk B."/>
            <person name="Overmann J."/>
            <person name="Mueller R."/>
        </authorList>
    </citation>
    <scope>NUCLEOTIDE SEQUENCE [LARGE SCALE GENOMIC DNA]</scope>
    <source>
        <strain evidence="3 4">So ceGT47</strain>
    </source>
</reference>
<name>A0A4P2PVW4_SORCE</name>
<dbReference type="Proteomes" id="UP000295781">
    <property type="component" value="Chromosome"/>
</dbReference>
<accession>A0A4P2PVW4</accession>
<evidence type="ECO:0000256" key="1">
    <source>
        <dbReference type="SAM" id="Coils"/>
    </source>
</evidence>
<sequence>MSRYRSELEVVRFNIDELEERLHRAREEQIRLEAEANLGPRAPRLFSRSMYHLGRALARLWRGRPHAPAQELAAARARLAWLEQRVAEAEAALSQARDEAARRARESAPGPGSTPPARPTPTPPHGAPPRGAAYALGRTYRRLRRR</sequence>
<evidence type="ECO:0000256" key="2">
    <source>
        <dbReference type="SAM" id="MobiDB-lite"/>
    </source>
</evidence>
<feature type="compositionally biased region" description="Basic and acidic residues" evidence="2">
    <location>
        <begin position="96"/>
        <end position="106"/>
    </location>
</feature>
<protein>
    <submittedName>
        <fullName evidence="3">Uncharacterized protein</fullName>
    </submittedName>
</protein>